<evidence type="ECO:0000313" key="3">
    <source>
        <dbReference type="Proteomes" id="UP000178817"/>
    </source>
</evidence>
<dbReference type="PANTHER" id="PTHR36832:SF1">
    <property type="entry name" value="SLR1174 PROTEIN"/>
    <property type="match status" value="1"/>
</dbReference>
<dbReference type="EMBL" id="MHUV01000006">
    <property type="protein sequence ID" value="OHA82504.1"/>
    <property type="molecule type" value="Genomic_DNA"/>
</dbReference>
<keyword evidence="1" id="KW-0812">Transmembrane</keyword>
<keyword evidence="1" id="KW-1133">Transmembrane helix</keyword>
<dbReference type="AlphaFoldDB" id="A0A1G2SBU8"/>
<comment type="caution">
    <text evidence="2">The sequence shown here is derived from an EMBL/GenBank/DDBJ whole genome shotgun (WGS) entry which is preliminary data.</text>
</comment>
<gene>
    <name evidence="2" type="ORF">A3B07_02680</name>
</gene>
<feature type="transmembrane region" description="Helical" evidence="1">
    <location>
        <begin position="116"/>
        <end position="136"/>
    </location>
</feature>
<protein>
    <recommendedName>
        <fullName evidence="4">ABC-2 type transporter domain-containing protein</fullName>
    </recommendedName>
</protein>
<feature type="transmembrane region" description="Helical" evidence="1">
    <location>
        <begin position="180"/>
        <end position="201"/>
    </location>
</feature>
<proteinExistence type="predicted"/>
<accession>A0A1G2SBU8</accession>
<reference evidence="2 3" key="1">
    <citation type="journal article" date="2016" name="Nat. Commun.">
        <title>Thousands of microbial genomes shed light on interconnected biogeochemical processes in an aquifer system.</title>
        <authorList>
            <person name="Anantharaman K."/>
            <person name="Brown C.T."/>
            <person name="Hug L.A."/>
            <person name="Sharon I."/>
            <person name="Castelle C.J."/>
            <person name="Probst A.J."/>
            <person name="Thomas B.C."/>
            <person name="Singh A."/>
            <person name="Wilkins M.J."/>
            <person name="Karaoz U."/>
            <person name="Brodie E.L."/>
            <person name="Williams K.H."/>
            <person name="Hubbard S.S."/>
            <person name="Banfield J.F."/>
        </authorList>
    </citation>
    <scope>NUCLEOTIDE SEQUENCE [LARGE SCALE GENOMIC DNA]</scope>
</reference>
<organism evidence="2 3">
    <name type="scientific">Candidatus Yonathbacteria bacterium RIFCSPLOWO2_01_FULL_43_27</name>
    <dbReference type="NCBI Taxonomy" id="1802726"/>
    <lineage>
        <taxon>Bacteria</taxon>
        <taxon>Candidatus Yonathiibacteriota</taxon>
    </lineage>
</organism>
<evidence type="ECO:0008006" key="4">
    <source>
        <dbReference type="Google" id="ProtNLM"/>
    </source>
</evidence>
<dbReference type="STRING" id="1802726.A3B07_02680"/>
<evidence type="ECO:0000313" key="2">
    <source>
        <dbReference type="EMBL" id="OHA82504.1"/>
    </source>
</evidence>
<dbReference type="Proteomes" id="UP000178817">
    <property type="component" value="Unassembled WGS sequence"/>
</dbReference>
<keyword evidence="1" id="KW-0472">Membrane</keyword>
<feature type="transmembrane region" description="Helical" evidence="1">
    <location>
        <begin position="52"/>
        <end position="72"/>
    </location>
</feature>
<name>A0A1G2SBU8_9BACT</name>
<dbReference type="InterPro" id="IPR010390">
    <property type="entry name" value="ABC-2_transporter-like"/>
</dbReference>
<dbReference type="PANTHER" id="PTHR36832">
    <property type="entry name" value="SLR1174 PROTEIN-RELATED"/>
    <property type="match status" value="1"/>
</dbReference>
<feature type="transmembrane region" description="Helical" evidence="1">
    <location>
        <begin position="148"/>
        <end position="174"/>
    </location>
</feature>
<evidence type="ECO:0000256" key="1">
    <source>
        <dbReference type="SAM" id="Phobius"/>
    </source>
</evidence>
<feature type="transmembrane region" description="Helical" evidence="1">
    <location>
        <begin position="237"/>
        <end position="255"/>
    </location>
</feature>
<dbReference type="Pfam" id="PF06182">
    <property type="entry name" value="ABC2_membrane_6"/>
    <property type="match status" value="1"/>
</dbReference>
<sequence>MKVIRLGSKIIQTLVRDRIYYPGKLMVDTFGMVARCGVLLLLYWYVFRLNNGMVNGTTFLIAAWSMFLYFAFSVLRLRGISKEIMRDIRSGTVEILLCKPISYLSYRMWWQVGTGLYSFLVISLVGVIALAFIVGIPETMSARIFIPTLVIVVLLGVLLSLFLYTAVGLLAFWIEDIDPVFWVVDKTVMILGGSYLPVALFPDLMYKFAVWSPFGASQFVTHTVYETWGVEWMMKVGIQVFWVVAFLVITLLLFAKARKKVSVNGG</sequence>
<feature type="transmembrane region" description="Helical" evidence="1">
    <location>
        <begin position="25"/>
        <end position="46"/>
    </location>
</feature>